<dbReference type="AlphaFoldDB" id="A0AAV7PAZ9"/>
<name>A0AAV7PAZ9_PLEWA</name>
<gene>
    <name evidence="1" type="ORF">NDU88_003772</name>
</gene>
<proteinExistence type="predicted"/>
<organism evidence="1 2">
    <name type="scientific">Pleurodeles waltl</name>
    <name type="common">Iberian ribbed newt</name>
    <dbReference type="NCBI Taxonomy" id="8319"/>
    <lineage>
        <taxon>Eukaryota</taxon>
        <taxon>Metazoa</taxon>
        <taxon>Chordata</taxon>
        <taxon>Craniata</taxon>
        <taxon>Vertebrata</taxon>
        <taxon>Euteleostomi</taxon>
        <taxon>Amphibia</taxon>
        <taxon>Batrachia</taxon>
        <taxon>Caudata</taxon>
        <taxon>Salamandroidea</taxon>
        <taxon>Salamandridae</taxon>
        <taxon>Pleurodelinae</taxon>
        <taxon>Pleurodeles</taxon>
    </lineage>
</organism>
<dbReference type="EMBL" id="JANPWB010000011">
    <property type="protein sequence ID" value="KAJ1125340.1"/>
    <property type="molecule type" value="Genomic_DNA"/>
</dbReference>
<evidence type="ECO:0000313" key="1">
    <source>
        <dbReference type="EMBL" id="KAJ1125340.1"/>
    </source>
</evidence>
<accession>A0AAV7PAZ9</accession>
<keyword evidence="2" id="KW-1185">Reference proteome</keyword>
<reference evidence="1" key="1">
    <citation type="journal article" date="2022" name="bioRxiv">
        <title>Sequencing and chromosome-scale assembly of the giantPleurodeles waltlgenome.</title>
        <authorList>
            <person name="Brown T."/>
            <person name="Elewa A."/>
            <person name="Iarovenko S."/>
            <person name="Subramanian E."/>
            <person name="Araus A.J."/>
            <person name="Petzold A."/>
            <person name="Susuki M."/>
            <person name="Suzuki K.-i.T."/>
            <person name="Hayashi T."/>
            <person name="Toyoda A."/>
            <person name="Oliveira C."/>
            <person name="Osipova E."/>
            <person name="Leigh N.D."/>
            <person name="Simon A."/>
            <person name="Yun M.H."/>
        </authorList>
    </citation>
    <scope>NUCLEOTIDE SEQUENCE</scope>
    <source>
        <strain evidence="1">20211129_DDA</strain>
        <tissue evidence="1">Liver</tissue>
    </source>
</reference>
<sequence length="81" mass="8988">MSAFPGPVKLRDLWVQYAMLLPAKLRVTNNNTTLFFTSPHQRGEPNDVHIEWRPGGALSAHNNTDSTGDGWAQLAVRLGVF</sequence>
<protein>
    <submittedName>
        <fullName evidence="1">Uncharacterized protein</fullName>
    </submittedName>
</protein>
<comment type="caution">
    <text evidence="1">The sequence shown here is derived from an EMBL/GenBank/DDBJ whole genome shotgun (WGS) entry which is preliminary data.</text>
</comment>
<dbReference type="Proteomes" id="UP001066276">
    <property type="component" value="Chromosome 7"/>
</dbReference>
<evidence type="ECO:0000313" key="2">
    <source>
        <dbReference type="Proteomes" id="UP001066276"/>
    </source>
</evidence>